<protein>
    <submittedName>
        <fullName evidence="1">Uncharacterized protein</fullName>
    </submittedName>
</protein>
<keyword evidence="2" id="KW-1185">Reference proteome</keyword>
<accession>A0AA39I393</accession>
<organism evidence="1 2">
    <name type="scientific">Steinernema hermaphroditum</name>
    <dbReference type="NCBI Taxonomy" id="289476"/>
    <lineage>
        <taxon>Eukaryota</taxon>
        <taxon>Metazoa</taxon>
        <taxon>Ecdysozoa</taxon>
        <taxon>Nematoda</taxon>
        <taxon>Chromadorea</taxon>
        <taxon>Rhabditida</taxon>
        <taxon>Tylenchina</taxon>
        <taxon>Panagrolaimomorpha</taxon>
        <taxon>Strongyloidoidea</taxon>
        <taxon>Steinernematidae</taxon>
        <taxon>Steinernema</taxon>
    </lineage>
</organism>
<name>A0AA39I393_9BILA</name>
<proteinExistence type="predicted"/>
<reference evidence="1" key="1">
    <citation type="submission" date="2023-06" db="EMBL/GenBank/DDBJ databases">
        <title>Genomic analysis of the entomopathogenic nematode Steinernema hermaphroditum.</title>
        <authorList>
            <person name="Schwarz E.M."/>
            <person name="Heppert J.K."/>
            <person name="Baniya A."/>
            <person name="Schwartz H.T."/>
            <person name="Tan C.-H."/>
            <person name="Antoshechkin I."/>
            <person name="Sternberg P.W."/>
            <person name="Goodrich-Blair H."/>
            <person name="Dillman A.R."/>
        </authorList>
    </citation>
    <scope>NUCLEOTIDE SEQUENCE</scope>
    <source>
        <strain evidence="1">PS9179</strain>
        <tissue evidence="1">Whole animal</tissue>
    </source>
</reference>
<comment type="caution">
    <text evidence="1">The sequence shown here is derived from an EMBL/GenBank/DDBJ whole genome shotgun (WGS) entry which is preliminary data.</text>
</comment>
<evidence type="ECO:0000313" key="2">
    <source>
        <dbReference type="Proteomes" id="UP001175271"/>
    </source>
</evidence>
<dbReference type="AlphaFoldDB" id="A0AA39I393"/>
<dbReference type="Proteomes" id="UP001175271">
    <property type="component" value="Unassembled WGS sequence"/>
</dbReference>
<gene>
    <name evidence="1" type="ORF">QR680_012212</name>
</gene>
<dbReference type="EMBL" id="JAUCMV010000002">
    <property type="protein sequence ID" value="KAK0415949.1"/>
    <property type="molecule type" value="Genomic_DNA"/>
</dbReference>
<sequence>MYFDEARKAKVLGITFYANLQNIKFTEERDYVLIAGAGGHRSLRKAVSNTYGVEENIIASGAPPGEASSSMCNWPKRTMWLPQPPRHFRPTSEQASQNRRFQEANEISALVIVQADNAIGATCSREFFAKMSYAKYDASIRKDKALPYDDKRVLFDEANARCISERIRDAVIFVRDACNAPKYGPLASLFDVSGKHRSCVVFGTEQPPKKSWQRCAREAIRSPEAKTASNIQGDLSEPENHFRRIGDLQTRLQERQTNVTGKNKEL</sequence>
<evidence type="ECO:0000313" key="1">
    <source>
        <dbReference type="EMBL" id="KAK0415949.1"/>
    </source>
</evidence>